<keyword evidence="2" id="KW-0689">Ribosomal protein</keyword>
<keyword evidence="2" id="KW-0687">Ribonucleoprotein</keyword>
<dbReference type="Proteomes" id="UP000030754">
    <property type="component" value="Unassembled WGS sequence"/>
</dbReference>
<accession>U6MHY3</accession>
<dbReference type="GO" id="GO:0005840">
    <property type="term" value="C:ribosome"/>
    <property type="evidence" value="ECO:0007669"/>
    <property type="project" value="UniProtKB-KW"/>
</dbReference>
<dbReference type="AlphaFoldDB" id="U6MHY3"/>
<feature type="region of interest" description="Disordered" evidence="1">
    <location>
        <begin position="1"/>
        <end position="53"/>
    </location>
</feature>
<sequence length="82" mass="8808">MVDLFLWRDPEELDKRDKLEDRDQPPHAHQEANNWAAAAAADWGSKANEWTGPGTAAAAEWNDAAAAPADWGAPAAAAAAKW</sequence>
<evidence type="ECO:0000256" key="1">
    <source>
        <dbReference type="SAM" id="MobiDB-lite"/>
    </source>
</evidence>
<keyword evidence="3" id="KW-1185">Reference proteome</keyword>
<feature type="compositionally biased region" description="Low complexity" evidence="1">
    <location>
        <begin position="32"/>
        <end position="41"/>
    </location>
</feature>
<proteinExistence type="predicted"/>
<gene>
    <name evidence="2" type="ORF">ENH_00021430</name>
</gene>
<organism evidence="2 3">
    <name type="scientific">Eimeria necatrix</name>
    <dbReference type="NCBI Taxonomy" id="51315"/>
    <lineage>
        <taxon>Eukaryota</taxon>
        <taxon>Sar</taxon>
        <taxon>Alveolata</taxon>
        <taxon>Apicomplexa</taxon>
        <taxon>Conoidasida</taxon>
        <taxon>Coccidia</taxon>
        <taxon>Eucoccidiorida</taxon>
        <taxon>Eimeriorina</taxon>
        <taxon>Eimeriidae</taxon>
        <taxon>Eimeria</taxon>
    </lineage>
</organism>
<evidence type="ECO:0000313" key="3">
    <source>
        <dbReference type="Proteomes" id="UP000030754"/>
    </source>
</evidence>
<evidence type="ECO:0000313" key="2">
    <source>
        <dbReference type="EMBL" id="CDJ62678.1"/>
    </source>
</evidence>
<dbReference type="EMBL" id="HG722534">
    <property type="protein sequence ID" value="CDJ62678.1"/>
    <property type="molecule type" value="Genomic_DNA"/>
</dbReference>
<protein>
    <submittedName>
        <fullName evidence="2">40S ribosomal protein S0-A, putative</fullName>
    </submittedName>
</protein>
<dbReference type="OrthoDB" id="414863at2759"/>
<dbReference type="VEuPathDB" id="ToxoDB:ENH_00021430"/>
<dbReference type="RefSeq" id="XP_013440040.1">
    <property type="nucleotide sequence ID" value="XM_013584586.1"/>
</dbReference>
<dbReference type="GeneID" id="25472315"/>
<feature type="compositionally biased region" description="Basic and acidic residues" evidence="1">
    <location>
        <begin position="1"/>
        <end position="30"/>
    </location>
</feature>
<reference evidence="2" key="2">
    <citation type="submission" date="2013-10" db="EMBL/GenBank/DDBJ databases">
        <authorList>
            <person name="Aslett M."/>
        </authorList>
    </citation>
    <scope>NUCLEOTIDE SEQUENCE [LARGE SCALE GENOMIC DNA]</scope>
    <source>
        <strain evidence="2">Houghton</strain>
    </source>
</reference>
<name>U6MHY3_9EIME</name>
<reference evidence="2" key="1">
    <citation type="submission" date="2013-10" db="EMBL/GenBank/DDBJ databases">
        <title>Genomic analysis of the causative agents of coccidiosis in chickens.</title>
        <authorList>
            <person name="Reid A.J."/>
            <person name="Blake D."/>
            <person name="Billington K."/>
            <person name="Browne H."/>
            <person name="Dunn M."/>
            <person name="Hung S."/>
            <person name="Kawahara F."/>
            <person name="Miranda-Saavedra D."/>
            <person name="Mourier T."/>
            <person name="Nagra H."/>
            <person name="Otto T.D."/>
            <person name="Rawlings N."/>
            <person name="Sanchez A."/>
            <person name="Sanders M."/>
            <person name="Subramaniam C."/>
            <person name="Tay Y."/>
            <person name="Dear P."/>
            <person name="Doerig C."/>
            <person name="Gruber A."/>
            <person name="Parkinson J."/>
            <person name="Shirley M."/>
            <person name="Wan K.L."/>
            <person name="Berriman M."/>
            <person name="Tomley F."/>
            <person name="Pain A."/>
        </authorList>
    </citation>
    <scope>NUCLEOTIDE SEQUENCE [LARGE SCALE GENOMIC DNA]</scope>
    <source>
        <strain evidence="2">Houghton</strain>
    </source>
</reference>